<accession>A0A168MI66</accession>
<reference evidence="2" key="1">
    <citation type="submission" date="2016-04" db="EMBL/GenBank/DDBJ databases">
        <authorList>
            <person name="Evans L.H."/>
            <person name="Alamgir A."/>
            <person name="Owens N."/>
            <person name="Weber N.D."/>
            <person name="Virtaneva K."/>
            <person name="Barbian K."/>
            <person name="Babar A."/>
            <person name="Rosenke K."/>
        </authorList>
    </citation>
    <scope>NUCLEOTIDE SEQUENCE [LARGE SCALE GENOMIC DNA]</scope>
    <source>
        <strain evidence="2">CBS 101.48</strain>
    </source>
</reference>
<sequence>MDTTENEIQLLSQQLQELREHMYHQEHQREDHPESKVVDPEYFHGDRCFAKNFMFQLQLVFASQTRRYAADSSKVAYAGSRLRGVAFTWFSTHLQRNDANILQNYGNFCQEFNR</sequence>
<evidence type="ECO:0000313" key="3">
    <source>
        <dbReference type="Proteomes" id="UP000078561"/>
    </source>
</evidence>
<evidence type="ECO:0000313" key="2">
    <source>
        <dbReference type="EMBL" id="SAL98559.1"/>
    </source>
</evidence>
<organism evidence="2">
    <name type="scientific">Absidia glauca</name>
    <name type="common">Pin mould</name>
    <dbReference type="NCBI Taxonomy" id="4829"/>
    <lineage>
        <taxon>Eukaryota</taxon>
        <taxon>Fungi</taxon>
        <taxon>Fungi incertae sedis</taxon>
        <taxon>Mucoromycota</taxon>
        <taxon>Mucoromycotina</taxon>
        <taxon>Mucoromycetes</taxon>
        <taxon>Mucorales</taxon>
        <taxon>Cunninghamellaceae</taxon>
        <taxon>Absidia</taxon>
    </lineage>
</organism>
<evidence type="ECO:0000259" key="1">
    <source>
        <dbReference type="Pfam" id="PF16297"/>
    </source>
</evidence>
<dbReference type="AlphaFoldDB" id="A0A168MI66"/>
<dbReference type="EMBL" id="LT552230">
    <property type="protein sequence ID" value="SAL98559.1"/>
    <property type="molecule type" value="Genomic_DNA"/>
</dbReference>
<dbReference type="InterPro" id="IPR032549">
    <property type="entry name" value="DUF4939"/>
</dbReference>
<name>A0A168MI66_ABSGL</name>
<dbReference type="OrthoDB" id="2266810at2759"/>
<proteinExistence type="predicted"/>
<gene>
    <name evidence="2" type="primary">ABSGL_04110.1 scaffold 5094</name>
</gene>
<dbReference type="Pfam" id="PF16297">
    <property type="entry name" value="DUF4939"/>
    <property type="match status" value="1"/>
</dbReference>
<dbReference type="Proteomes" id="UP000078561">
    <property type="component" value="Unassembled WGS sequence"/>
</dbReference>
<feature type="domain" description="DUF4939" evidence="1">
    <location>
        <begin position="14"/>
        <end position="112"/>
    </location>
</feature>
<protein>
    <recommendedName>
        <fullName evidence="1">DUF4939 domain-containing protein</fullName>
    </recommendedName>
</protein>
<keyword evidence="3" id="KW-1185">Reference proteome</keyword>
<dbReference type="InParanoid" id="A0A168MI66"/>